<comment type="similarity">
    <text evidence="2">Belongs to the FliH family.</text>
</comment>
<dbReference type="InterPro" id="IPR051472">
    <property type="entry name" value="T3SS_Stator/FliH"/>
</dbReference>
<evidence type="ECO:0000256" key="6">
    <source>
        <dbReference type="ARBA" id="ARBA00023225"/>
    </source>
</evidence>
<dbReference type="GO" id="GO:0015031">
    <property type="term" value="P:protein transport"/>
    <property type="evidence" value="ECO:0007669"/>
    <property type="project" value="UniProtKB-KW"/>
</dbReference>
<protein>
    <recommendedName>
        <fullName evidence="8">Flagellar assembly protein FliH/Type III secretion system HrpE domain-containing protein</fullName>
    </recommendedName>
</protein>
<keyword evidence="6" id="KW-1006">Bacterial flagellum protein export</keyword>
<dbReference type="GO" id="GO:0044781">
    <property type="term" value="P:bacterial-type flagellum organization"/>
    <property type="evidence" value="ECO:0007669"/>
    <property type="project" value="UniProtKB-KW"/>
</dbReference>
<keyword evidence="3" id="KW-0813">Transport</keyword>
<dbReference type="PANTHER" id="PTHR34982">
    <property type="entry name" value="YOP PROTEINS TRANSLOCATION PROTEIN L"/>
    <property type="match status" value="1"/>
</dbReference>
<name>A0A5C0SGC4_CRATE</name>
<evidence type="ECO:0000256" key="5">
    <source>
        <dbReference type="ARBA" id="ARBA00022927"/>
    </source>
</evidence>
<dbReference type="Proteomes" id="UP000324646">
    <property type="component" value="Chromosome"/>
</dbReference>
<dbReference type="OrthoDB" id="2375163at2"/>
<dbReference type="SUPFAM" id="SSF160527">
    <property type="entry name" value="V-type ATPase subunit E-like"/>
    <property type="match status" value="1"/>
</dbReference>
<dbReference type="RefSeq" id="WP_148809433.1">
    <property type="nucleotide sequence ID" value="NZ_CP042243.1"/>
</dbReference>
<evidence type="ECO:0000256" key="1">
    <source>
        <dbReference type="ARBA" id="ARBA00003041"/>
    </source>
</evidence>
<dbReference type="InterPro" id="IPR018035">
    <property type="entry name" value="Flagellar_FliH/T3SS_HrpE"/>
</dbReference>
<evidence type="ECO:0000259" key="8">
    <source>
        <dbReference type="Pfam" id="PF02108"/>
    </source>
</evidence>
<keyword evidence="10" id="KW-1185">Reference proteome</keyword>
<dbReference type="Pfam" id="PF02108">
    <property type="entry name" value="FliH"/>
    <property type="match status" value="1"/>
</dbReference>
<dbReference type="AlphaFoldDB" id="A0A5C0SGC4"/>
<evidence type="ECO:0000313" key="10">
    <source>
        <dbReference type="Proteomes" id="UP000324646"/>
    </source>
</evidence>
<comment type="function">
    <text evidence="1">Needed for flagellar regrowth and assembly.</text>
</comment>
<keyword evidence="5" id="KW-0653">Protein transport</keyword>
<dbReference type="PANTHER" id="PTHR34982:SF1">
    <property type="entry name" value="FLAGELLAR ASSEMBLY PROTEIN FLIH"/>
    <property type="match status" value="1"/>
</dbReference>
<keyword evidence="4" id="KW-1005">Bacterial flagellum biogenesis</keyword>
<reference evidence="9 10" key="1">
    <citation type="submission" date="2019-07" db="EMBL/GenBank/DDBJ databases">
        <title>Complete genome of Crassaminicella thermophila SY095.</title>
        <authorList>
            <person name="Li X."/>
        </authorList>
    </citation>
    <scope>NUCLEOTIDE SEQUENCE [LARGE SCALE GENOMIC DNA]</scope>
    <source>
        <strain evidence="9 10">SY095</strain>
    </source>
</reference>
<keyword evidence="7" id="KW-0175">Coiled coil</keyword>
<feature type="coiled-coil region" evidence="7">
    <location>
        <begin position="111"/>
        <end position="142"/>
    </location>
</feature>
<evidence type="ECO:0000256" key="4">
    <source>
        <dbReference type="ARBA" id="ARBA00022795"/>
    </source>
</evidence>
<sequence>MSRIVKSSFVKVGDKKEIGIEKVSLEDSLEINEKKHIQEEVSYEDIYKEKMLEIEEVMNKKIEEAETQVQRIISDAYEDAKQIYENAKKDGFLLGKSEGYEAGKKEADVLIKEALDIKKELLKTKENMVKELEKESIELVINVVEKILNTKTEDSYETIIGLVKSGLSKCAYTESLVIRVSPDDYEYAINVKDKILCLVENVDEINIKQDPSLKKGSCVIDTASGSIDSSIETQFNQIKSLFYEILESE</sequence>
<feature type="domain" description="Flagellar assembly protein FliH/Type III secretion system HrpE" evidence="8">
    <location>
        <begin position="112"/>
        <end position="238"/>
    </location>
</feature>
<evidence type="ECO:0000256" key="7">
    <source>
        <dbReference type="SAM" id="Coils"/>
    </source>
</evidence>
<feature type="coiled-coil region" evidence="7">
    <location>
        <begin position="48"/>
        <end position="75"/>
    </location>
</feature>
<proteinExistence type="inferred from homology"/>
<dbReference type="GO" id="GO:0005829">
    <property type="term" value="C:cytosol"/>
    <property type="evidence" value="ECO:0007669"/>
    <property type="project" value="TreeGrafter"/>
</dbReference>
<gene>
    <name evidence="9" type="ORF">FQB35_07745</name>
</gene>
<evidence type="ECO:0000256" key="3">
    <source>
        <dbReference type="ARBA" id="ARBA00022448"/>
    </source>
</evidence>
<accession>A0A5C0SGC4</accession>
<dbReference type="EMBL" id="CP042243">
    <property type="protein sequence ID" value="QEK12278.1"/>
    <property type="molecule type" value="Genomic_DNA"/>
</dbReference>
<dbReference type="KEGG" id="crs:FQB35_07745"/>
<dbReference type="CDD" id="cd06503">
    <property type="entry name" value="ATP-synt_Fo_b"/>
    <property type="match status" value="1"/>
</dbReference>
<evidence type="ECO:0000256" key="2">
    <source>
        <dbReference type="ARBA" id="ARBA00006602"/>
    </source>
</evidence>
<evidence type="ECO:0000313" key="9">
    <source>
        <dbReference type="EMBL" id="QEK12278.1"/>
    </source>
</evidence>
<organism evidence="9 10">
    <name type="scientific">Crassaminicella thermophila</name>
    <dbReference type="NCBI Taxonomy" id="2599308"/>
    <lineage>
        <taxon>Bacteria</taxon>
        <taxon>Bacillati</taxon>
        <taxon>Bacillota</taxon>
        <taxon>Clostridia</taxon>
        <taxon>Eubacteriales</taxon>
        <taxon>Clostridiaceae</taxon>
        <taxon>Crassaminicella</taxon>
    </lineage>
</organism>